<gene>
    <name evidence="1" type="ORF">CB0940_09074</name>
    <name evidence="2" type="ORF">RHO25_011307</name>
</gene>
<accession>A0A2G5HHJ4</accession>
<reference evidence="1 3" key="1">
    <citation type="submission" date="2015-10" db="EMBL/GenBank/DDBJ databases">
        <title>The cercosporin biosynthetic gene cluster was horizontally transferred to several fungal lineages and shown to be expanded in Cercospora beticola based on microsynteny with recipient genomes.</title>
        <authorList>
            <person name="De Jonge R."/>
            <person name="Ebert M.K."/>
            <person name="Suttle J.C."/>
            <person name="Jurick Ii W.M."/>
            <person name="Secor G.A."/>
            <person name="Thomma B.P."/>
            <person name="Van De Peer Y."/>
            <person name="Bolton M.D."/>
        </authorList>
    </citation>
    <scope>NUCLEOTIDE SEQUENCE [LARGE SCALE GENOMIC DNA]</scope>
    <source>
        <strain evidence="1 3">09-40</strain>
    </source>
</reference>
<organism evidence="1 3">
    <name type="scientific">Cercospora beticola</name>
    <name type="common">Sugarbeet leaf spot fungus</name>
    <dbReference type="NCBI Taxonomy" id="122368"/>
    <lineage>
        <taxon>Eukaryota</taxon>
        <taxon>Fungi</taxon>
        <taxon>Dikarya</taxon>
        <taxon>Ascomycota</taxon>
        <taxon>Pezizomycotina</taxon>
        <taxon>Dothideomycetes</taxon>
        <taxon>Dothideomycetidae</taxon>
        <taxon>Mycosphaerellales</taxon>
        <taxon>Mycosphaerellaceae</taxon>
        <taxon>Cercospora</taxon>
    </lineage>
</organism>
<evidence type="ECO:0000313" key="1">
    <source>
        <dbReference type="EMBL" id="PIA92008.1"/>
    </source>
</evidence>
<dbReference type="PANTHER" id="PTHR42085:SF2">
    <property type="entry name" value="F-BOX DOMAIN-CONTAINING PROTEIN"/>
    <property type="match status" value="1"/>
</dbReference>
<keyword evidence="4" id="KW-1185">Reference proteome</keyword>
<protein>
    <submittedName>
        <fullName evidence="1">Uncharacterized protein</fullName>
    </submittedName>
</protein>
<proteinExistence type="predicted"/>
<dbReference type="EMBL" id="CP134190">
    <property type="protein sequence ID" value="WPB06648.1"/>
    <property type="molecule type" value="Genomic_DNA"/>
</dbReference>
<dbReference type="Proteomes" id="UP001302367">
    <property type="component" value="Chromosome 7"/>
</dbReference>
<evidence type="ECO:0000313" key="2">
    <source>
        <dbReference type="EMBL" id="WPB06648.1"/>
    </source>
</evidence>
<evidence type="ECO:0000313" key="3">
    <source>
        <dbReference type="Proteomes" id="UP000230605"/>
    </source>
</evidence>
<dbReference type="InterPro" id="IPR038883">
    <property type="entry name" value="AN11006-like"/>
</dbReference>
<sequence length="196" mass="22832">MENSLFGKLSAELRNDIYKRVLSADRSLAICSGPSELRKARQPPITRVCSQIREETLQMFYHCNTFVAEISAHTNWTPDPDRWVIDKIDKIEHWLQCTTAQNLANVQDLRLVMTLPDYCYFEDAEDDWEGLNQELTRLGLVGGGANPKMKVIACLRATSRDFKDFRERRKRETKAFFDSLEFEVEVVWEKMDGTWC</sequence>
<dbReference type="PANTHER" id="PTHR42085">
    <property type="entry name" value="F-BOX DOMAIN-CONTAINING PROTEIN"/>
    <property type="match status" value="1"/>
</dbReference>
<dbReference type="Proteomes" id="UP000230605">
    <property type="component" value="Chromosome 7"/>
</dbReference>
<name>A0A2G5HHJ4_CERBT</name>
<evidence type="ECO:0000313" key="4">
    <source>
        <dbReference type="Proteomes" id="UP001302367"/>
    </source>
</evidence>
<dbReference type="OrthoDB" id="3650885at2759"/>
<dbReference type="EMBL" id="LKMD01000106">
    <property type="protein sequence ID" value="PIA92008.1"/>
    <property type="molecule type" value="Genomic_DNA"/>
</dbReference>
<reference evidence="2 4" key="2">
    <citation type="submission" date="2023-09" db="EMBL/GenBank/DDBJ databases">
        <title>Complete-Gapless Cercospora beticola genome.</title>
        <authorList>
            <person name="Wyatt N.A."/>
            <person name="Spanner R.E."/>
            <person name="Bolton M.D."/>
        </authorList>
    </citation>
    <scope>NUCLEOTIDE SEQUENCE [LARGE SCALE GENOMIC DNA]</scope>
    <source>
        <strain evidence="2">Cb09-40</strain>
    </source>
</reference>
<dbReference type="AlphaFoldDB" id="A0A2G5HHJ4"/>